<evidence type="ECO:0000256" key="1">
    <source>
        <dbReference type="SAM" id="SignalP"/>
    </source>
</evidence>
<sequence>MYKLLFIVVLAGFFISVESQFGRQCDVATLTTCQNNFQTLTGIDLRRPWQEVRRAIENGYAGLNDTNFRMVCRGFYELGGCMRENFYACYNIPYLVQNNSLALQDAYNYLSIFLQSHFTCAAGFNVFLQNEGCFLNAWRTHRTTFDICYNLYETQIVANLGNPDSRTLCALGSSFKTCIELIFDSACGGLLDSIWWGCEYARVNVITQFPFCSTADFRCVQSAPPSS</sequence>
<evidence type="ECO:0000313" key="3">
    <source>
        <dbReference type="WBParaSite" id="ACRNAN_Path_1162.g4489.t1"/>
    </source>
</evidence>
<reference evidence="3" key="1">
    <citation type="submission" date="2022-11" db="UniProtKB">
        <authorList>
            <consortium name="WormBaseParasite"/>
        </authorList>
    </citation>
    <scope>IDENTIFICATION</scope>
</reference>
<dbReference type="PANTHER" id="PTHR34311">
    <property type="entry name" value="PROTEIN CBG21698-RELATED"/>
    <property type="match status" value="1"/>
</dbReference>
<dbReference type="PANTHER" id="PTHR34311:SF10">
    <property type="entry name" value="NEMATODE SPECIFIC PEPTIDE FAMILY-RELATED"/>
    <property type="match status" value="1"/>
</dbReference>
<evidence type="ECO:0000313" key="2">
    <source>
        <dbReference type="Proteomes" id="UP000887540"/>
    </source>
</evidence>
<protein>
    <submittedName>
        <fullName evidence="3">Uncharacterized protein</fullName>
    </submittedName>
</protein>
<feature type="signal peptide" evidence="1">
    <location>
        <begin position="1"/>
        <end position="19"/>
    </location>
</feature>
<accession>A0A914BWI8</accession>
<proteinExistence type="predicted"/>
<feature type="chain" id="PRO_5037294879" evidence="1">
    <location>
        <begin position="20"/>
        <end position="227"/>
    </location>
</feature>
<dbReference type="Proteomes" id="UP000887540">
    <property type="component" value="Unplaced"/>
</dbReference>
<dbReference type="AlphaFoldDB" id="A0A914BWI8"/>
<keyword evidence="2" id="KW-1185">Reference proteome</keyword>
<name>A0A914BWI8_9BILA</name>
<organism evidence="2 3">
    <name type="scientific">Acrobeloides nanus</name>
    <dbReference type="NCBI Taxonomy" id="290746"/>
    <lineage>
        <taxon>Eukaryota</taxon>
        <taxon>Metazoa</taxon>
        <taxon>Ecdysozoa</taxon>
        <taxon>Nematoda</taxon>
        <taxon>Chromadorea</taxon>
        <taxon>Rhabditida</taxon>
        <taxon>Tylenchina</taxon>
        <taxon>Cephalobomorpha</taxon>
        <taxon>Cephaloboidea</taxon>
        <taxon>Cephalobidae</taxon>
        <taxon>Acrobeloides</taxon>
    </lineage>
</organism>
<keyword evidence="1" id="KW-0732">Signal</keyword>
<dbReference type="WBParaSite" id="ACRNAN_Path_1162.g4489.t1">
    <property type="protein sequence ID" value="ACRNAN_Path_1162.g4489.t1"/>
    <property type="gene ID" value="ACRNAN_Path_1162.g4489"/>
</dbReference>